<evidence type="ECO:0000256" key="1">
    <source>
        <dbReference type="SAM" id="Phobius"/>
    </source>
</evidence>
<keyword evidence="1" id="KW-0472">Membrane</keyword>
<reference evidence="2" key="1">
    <citation type="submission" date="2009-12" db="EMBL/GenBank/DDBJ databases">
        <authorList>
            <person name="Kielak A."/>
            <person name="van Veen J.A."/>
            <person name="Kowalchuk G.A."/>
        </authorList>
    </citation>
    <scope>NUCLEOTIDE SEQUENCE</scope>
</reference>
<feature type="transmembrane region" description="Helical" evidence="1">
    <location>
        <begin position="117"/>
        <end position="137"/>
    </location>
</feature>
<feature type="transmembrane region" description="Helical" evidence="1">
    <location>
        <begin position="15"/>
        <end position="36"/>
    </location>
</feature>
<dbReference type="EMBL" id="GU260706">
    <property type="protein sequence ID" value="ADC35947.1"/>
    <property type="molecule type" value="Genomic_DNA"/>
</dbReference>
<name>E3T6K3_9BACT</name>
<keyword evidence="1" id="KW-1133">Transmembrane helix</keyword>
<feature type="transmembrane region" description="Helical" evidence="1">
    <location>
        <begin position="56"/>
        <end position="73"/>
    </location>
</feature>
<reference evidence="2" key="2">
    <citation type="journal article" date="2010" name="Appl. Environ. Microbiol.">
        <title>Comparative analysis of acidobacterial genomic fragments from terrestrial and aquatic metagenomic libraries, with emphasis on acidobacteria subdivision 6.</title>
        <authorList>
            <person name="Kielak A.M."/>
            <person name="van Veen J.A."/>
            <person name="Kowalchuk G.A."/>
        </authorList>
    </citation>
    <scope>NUCLEOTIDE SEQUENCE</scope>
</reference>
<organism evidence="2">
    <name type="scientific">uncultured bacterium 98</name>
    <dbReference type="NCBI Taxonomy" id="698395"/>
    <lineage>
        <taxon>Bacteria</taxon>
        <taxon>environmental samples</taxon>
    </lineage>
</organism>
<accession>E3T6K3</accession>
<feature type="transmembrane region" description="Helical" evidence="1">
    <location>
        <begin position="80"/>
        <end position="97"/>
    </location>
</feature>
<sequence>MASLEKCCDDAWPGLMRWIALVIGVLVLVVGMTGVLSPDTLVPLARQLVTPSGFPATAAVQVIIGVVLILAAASSRAPMGMRLLGVAIIALGIATARTDIERARQILNGWTSNGPPAVRLGSAAVAAFGALFVILVAPGVRKYRRRT</sequence>
<keyword evidence="1" id="KW-0812">Transmembrane</keyword>
<evidence type="ECO:0000313" key="2">
    <source>
        <dbReference type="EMBL" id="ADC35947.1"/>
    </source>
</evidence>
<protein>
    <submittedName>
        <fullName evidence="2">Uncharacterized protein</fullName>
    </submittedName>
</protein>
<proteinExistence type="predicted"/>
<dbReference type="AlphaFoldDB" id="E3T6K3"/>